<keyword evidence="3" id="KW-1185">Reference proteome</keyword>
<evidence type="ECO:0000313" key="2">
    <source>
        <dbReference type="EMBL" id="AFN64919.1"/>
    </source>
</evidence>
<dbReference type="AlphaFoldDB" id="I6YL05"/>
<proteinExistence type="predicted"/>
<feature type="transmembrane region" description="Helical" evidence="1">
    <location>
        <begin position="6"/>
        <end position="25"/>
    </location>
</feature>
<protein>
    <submittedName>
        <fullName evidence="2">Uncharacterized protein</fullName>
    </submittedName>
</protein>
<evidence type="ECO:0000256" key="1">
    <source>
        <dbReference type="SAM" id="Phobius"/>
    </source>
</evidence>
<sequence length="206" mass="23816">MEWIAYTSFFVGLVVVACALLYLFLKFKRDAIQDILDCKQSVFNLFKEVYHLTLEKSIHDEKVNGFIVELQAPQDNSIAPEKLNQNLIDQGAKFRNLLAKENFLGLCRERILELISILSARNDKSMELIIRLLGLDKNETEFKNKKKENIVQLLFSKARSNLPSLIAELKEKVSDLRGNKNLLIHSFATWERAVREKIVALERGMY</sequence>
<dbReference type="Proteomes" id="UP000009005">
    <property type="component" value="Chromosome"/>
</dbReference>
<dbReference type="KEGG" id="mwe:WEN_00560"/>
<dbReference type="PATRIC" id="fig|1197325.3.peg.122"/>
<evidence type="ECO:0000313" key="3">
    <source>
        <dbReference type="Proteomes" id="UP000009005"/>
    </source>
</evidence>
<reference evidence="2 3" key="1">
    <citation type="journal article" date="2012" name="J. Bacteriol.">
        <title>Complete genome sequence of Mycoplasma wenyonii strain Massachusetts.</title>
        <authorList>
            <person name="Dos Santos A.P."/>
            <person name="Guimaraes A.M."/>
            <person name="do Nascimento N.C."/>
            <person name="Sanmiguel P.J."/>
            <person name="Messick J.B."/>
        </authorList>
    </citation>
    <scope>NUCLEOTIDE SEQUENCE [LARGE SCALE GENOMIC DNA]</scope>
    <source>
        <strain evidence="2 3">Massachusetts</strain>
    </source>
</reference>
<dbReference type="HOGENOM" id="CLU_1330745_0_0_14"/>
<keyword evidence="1" id="KW-1133">Transmembrane helix</keyword>
<gene>
    <name evidence="2" type="ordered locus">WEN_00560</name>
</gene>
<accession>I6YL05</accession>
<keyword evidence="1" id="KW-0472">Membrane</keyword>
<keyword evidence="1" id="KW-0812">Transmembrane</keyword>
<dbReference type="STRING" id="1197325.WEN_00560"/>
<name>I6YL05_MYCWM</name>
<dbReference type="EMBL" id="CP003703">
    <property type="protein sequence ID" value="AFN64919.1"/>
    <property type="molecule type" value="Genomic_DNA"/>
</dbReference>
<organism evidence="2 3">
    <name type="scientific">Mycoplasma wenyonii (strain Massachusetts)</name>
    <name type="common">Eperythrozoon wenyonii</name>
    <dbReference type="NCBI Taxonomy" id="1197325"/>
    <lineage>
        <taxon>Bacteria</taxon>
        <taxon>Bacillati</taxon>
        <taxon>Mycoplasmatota</taxon>
        <taxon>Mollicutes</taxon>
        <taxon>Mycoplasmataceae</taxon>
        <taxon>Mycoplasma</taxon>
    </lineage>
</organism>